<comment type="caution">
    <text evidence="1">The sequence shown here is derived from an EMBL/GenBank/DDBJ whole genome shotgun (WGS) entry which is preliminary data.</text>
</comment>
<dbReference type="EMBL" id="LAHD01000250">
    <property type="protein sequence ID" value="PHJ90104.1"/>
    <property type="molecule type" value="Genomic_DNA"/>
</dbReference>
<accession>A0A9Q6EH33</accession>
<evidence type="ECO:0000313" key="1">
    <source>
        <dbReference type="EMBL" id="PHJ90104.1"/>
    </source>
</evidence>
<protein>
    <submittedName>
        <fullName evidence="1">Uncharacterized protein</fullName>
    </submittedName>
</protein>
<proteinExistence type="predicted"/>
<dbReference type="Proteomes" id="UP000222310">
    <property type="component" value="Unassembled WGS sequence"/>
</dbReference>
<evidence type="ECO:0000313" key="2">
    <source>
        <dbReference type="Proteomes" id="UP000222310"/>
    </source>
</evidence>
<organism evidence="1 2">
    <name type="scientific">Nostoc linckia z8</name>
    <dbReference type="NCBI Taxonomy" id="1628746"/>
    <lineage>
        <taxon>Bacteria</taxon>
        <taxon>Bacillati</taxon>
        <taxon>Cyanobacteriota</taxon>
        <taxon>Cyanophyceae</taxon>
        <taxon>Nostocales</taxon>
        <taxon>Nostocaceae</taxon>
        <taxon>Nostoc</taxon>
    </lineage>
</organism>
<sequence>MNEQPRIRCIPYVSHYADPTEFHKILGELDEKKPNCPHNVDAAETLAKPPERRGWQQMYVDAVERWEE</sequence>
<reference evidence="1 2" key="1">
    <citation type="submission" date="2015-02" db="EMBL/GenBank/DDBJ databases">
        <title>Nostoc linckia genome annotation.</title>
        <authorList>
            <person name="Zhou Z."/>
        </authorList>
    </citation>
    <scope>NUCLEOTIDE SEQUENCE [LARGE SCALE GENOMIC DNA]</scope>
    <source>
        <strain evidence="2">z8</strain>
    </source>
</reference>
<gene>
    <name evidence="1" type="ORF">VF08_37510</name>
</gene>
<name>A0A9Q6EH33_NOSLI</name>
<dbReference type="AlphaFoldDB" id="A0A9Q6EH33"/>